<feature type="domain" description="G-protein coupled receptors family 1 profile" evidence="6">
    <location>
        <begin position="1"/>
        <end position="223"/>
    </location>
</feature>
<evidence type="ECO:0000313" key="10">
    <source>
        <dbReference type="Proteomes" id="UP000663877"/>
    </source>
</evidence>
<evidence type="ECO:0000313" key="9">
    <source>
        <dbReference type="Proteomes" id="UP000663832"/>
    </source>
</evidence>
<dbReference type="PROSITE" id="PS50262">
    <property type="entry name" value="G_PROTEIN_RECEP_F1_2"/>
    <property type="match status" value="1"/>
</dbReference>
<comment type="subcellular location">
    <subcellularLocation>
        <location evidence="1">Membrane</location>
    </subcellularLocation>
</comment>
<dbReference type="EMBL" id="CAJNOI010000773">
    <property type="protein sequence ID" value="CAF1343074.1"/>
    <property type="molecule type" value="Genomic_DNA"/>
</dbReference>
<keyword evidence="4 5" id="KW-0472">Membrane</keyword>
<gene>
    <name evidence="7" type="ORF">BJG266_LOCUS34526</name>
    <name evidence="8" type="ORF">QVE165_LOCUS51611</name>
</gene>
<evidence type="ECO:0000256" key="5">
    <source>
        <dbReference type="SAM" id="Phobius"/>
    </source>
</evidence>
<dbReference type="AlphaFoldDB" id="A0A815GVN6"/>
<feature type="transmembrane region" description="Helical" evidence="5">
    <location>
        <begin position="161"/>
        <end position="183"/>
    </location>
</feature>
<dbReference type="Proteomes" id="UP000663832">
    <property type="component" value="Unassembled WGS sequence"/>
</dbReference>
<name>A0A815GVN6_9BILA</name>
<evidence type="ECO:0000313" key="8">
    <source>
        <dbReference type="EMBL" id="CAF1593853.1"/>
    </source>
</evidence>
<sequence>MAINFLRLKNISPASGTYCKTWMYVEFTLEAINNFLVAMISIQRHTLVFRPNLFYIRLKLYLLYYLPLLFCIIYPTVFYMGAVVFYPCDEGQWNFTLNMCGDTICFLSNNEILAMYDWIVNSSLPIFIIMLANILLIIRVIKQKSRRQKALSWSKQRRMTLQLVGVSSLYLLTWLPTIISSIIQQITPSNYLYEVQEDFISDLTYLVCLLLPWMSLGLLPDFHKWMLRRYRHLTTWQNTIRPTI</sequence>
<evidence type="ECO:0000259" key="6">
    <source>
        <dbReference type="PROSITE" id="PS50262"/>
    </source>
</evidence>
<proteinExistence type="predicted"/>
<dbReference type="InterPro" id="IPR000276">
    <property type="entry name" value="GPCR_Rhodpsn"/>
</dbReference>
<dbReference type="Gene3D" id="1.20.1070.10">
    <property type="entry name" value="Rhodopsin 7-helix transmembrane proteins"/>
    <property type="match status" value="1"/>
</dbReference>
<dbReference type="SUPFAM" id="SSF81321">
    <property type="entry name" value="Family A G protein-coupled receptor-like"/>
    <property type="match status" value="1"/>
</dbReference>
<keyword evidence="2 5" id="KW-0812">Transmembrane</keyword>
<evidence type="ECO:0000256" key="1">
    <source>
        <dbReference type="ARBA" id="ARBA00004370"/>
    </source>
</evidence>
<dbReference type="OrthoDB" id="10047190at2759"/>
<evidence type="ECO:0000256" key="4">
    <source>
        <dbReference type="ARBA" id="ARBA00023136"/>
    </source>
</evidence>
<evidence type="ECO:0000313" key="7">
    <source>
        <dbReference type="EMBL" id="CAF1343074.1"/>
    </source>
</evidence>
<organism evidence="7 10">
    <name type="scientific">Adineta steineri</name>
    <dbReference type="NCBI Taxonomy" id="433720"/>
    <lineage>
        <taxon>Eukaryota</taxon>
        <taxon>Metazoa</taxon>
        <taxon>Spiralia</taxon>
        <taxon>Gnathifera</taxon>
        <taxon>Rotifera</taxon>
        <taxon>Eurotatoria</taxon>
        <taxon>Bdelloidea</taxon>
        <taxon>Adinetida</taxon>
        <taxon>Adinetidae</taxon>
        <taxon>Adineta</taxon>
    </lineage>
</organism>
<keyword evidence="9" id="KW-1185">Reference proteome</keyword>
<feature type="transmembrane region" description="Helical" evidence="5">
    <location>
        <begin position="62"/>
        <end position="86"/>
    </location>
</feature>
<dbReference type="Proteomes" id="UP000663877">
    <property type="component" value="Unassembled WGS sequence"/>
</dbReference>
<dbReference type="GO" id="GO:0016020">
    <property type="term" value="C:membrane"/>
    <property type="evidence" value="ECO:0007669"/>
    <property type="project" value="UniProtKB-SubCell"/>
</dbReference>
<feature type="transmembrane region" description="Helical" evidence="5">
    <location>
        <begin position="203"/>
        <end position="222"/>
    </location>
</feature>
<dbReference type="InterPro" id="IPR017452">
    <property type="entry name" value="GPCR_Rhodpsn_7TM"/>
</dbReference>
<dbReference type="EMBL" id="CAJNOM010001131">
    <property type="protein sequence ID" value="CAF1593853.1"/>
    <property type="molecule type" value="Genomic_DNA"/>
</dbReference>
<dbReference type="GO" id="GO:0004930">
    <property type="term" value="F:G protein-coupled receptor activity"/>
    <property type="evidence" value="ECO:0007669"/>
    <property type="project" value="InterPro"/>
</dbReference>
<comment type="caution">
    <text evidence="7">The sequence shown here is derived from an EMBL/GenBank/DDBJ whole genome shotgun (WGS) entry which is preliminary data.</text>
</comment>
<feature type="transmembrane region" description="Helical" evidence="5">
    <location>
        <begin position="118"/>
        <end position="141"/>
    </location>
</feature>
<dbReference type="Pfam" id="PF00001">
    <property type="entry name" value="7tm_1"/>
    <property type="match status" value="1"/>
</dbReference>
<keyword evidence="3 5" id="KW-1133">Transmembrane helix</keyword>
<reference evidence="7" key="1">
    <citation type="submission" date="2021-02" db="EMBL/GenBank/DDBJ databases">
        <authorList>
            <person name="Nowell W R."/>
        </authorList>
    </citation>
    <scope>NUCLEOTIDE SEQUENCE</scope>
</reference>
<evidence type="ECO:0000256" key="3">
    <source>
        <dbReference type="ARBA" id="ARBA00022989"/>
    </source>
</evidence>
<accession>A0A815GVN6</accession>
<evidence type="ECO:0000256" key="2">
    <source>
        <dbReference type="ARBA" id="ARBA00022692"/>
    </source>
</evidence>
<protein>
    <recommendedName>
        <fullName evidence="6">G-protein coupled receptors family 1 profile domain-containing protein</fullName>
    </recommendedName>
</protein>